<protein>
    <submittedName>
        <fullName evidence="2">Uncharacterized protein</fullName>
    </submittedName>
</protein>
<feature type="region of interest" description="Disordered" evidence="1">
    <location>
        <begin position="1"/>
        <end position="22"/>
    </location>
</feature>
<evidence type="ECO:0000256" key="1">
    <source>
        <dbReference type="SAM" id="MobiDB-lite"/>
    </source>
</evidence>
<proteinExistence type="predicted"/>
<accession>A0A326U0N2</accession>
<keyword evidence="3" id="KW-1185">Reference proteome</keyword>
<comment type="caution">
    <text evidence="2">The sequence shown here is derived from an EMBL/GenBank/DDBJ whole genome shotgun (WGS) entry which is preliminary data.</text>
</comment>
<evidence type="ECO:0000313" key="2">
    <source>
        <dbReference type="EMBL" id="PZW24024.1"/>
    </source>
</evidence>
<dbReference type="EMBL" id="QKUF01000023">
    <property type="protein sequence ID" value="PZW24024.1"/>
    <property type="molecule type" value="Genomic_DNA"/>
</dbReference>
<feature type="compositionally biased region" description="Basic and acidic residues" evidence="1">
    <location>
        <begin position="1"/>
        <end position="12"/>
    </location>
</feature>
<organism evidence="2 3">
    <name type="scientific">Thermosporothrix hazakensis</name>
    <dbReference type="NCBI Taxonomy" id="644383"/>
    <lineage>
        <taxon>Bacteria</taxon>
        <taxon>Bacillati</taxon>
        <taxon>Chloroflexota</taxon>
        <taxon>Ktedonobacteria</taxon>
        <taxon>Ktedonobacterales</taxon>
        <taxon>Thermosporotrichaceae</taxon>
        <taxon>Thermosporothrix</taxon>
    </lineage>
</organism>
<reference evidence="2 3" key="1">
    <citation type="submission" date="2018-06" db="EMBL/GenBank/DDBJ databases">
        <title>Genomic Encyclopedia of Archaeal and Bacterial Type Strains, Phase II (KMG-II): from individual species to whole genera.</title>
        <authorList>
            <person name="Goeker M."/>
        </authorList>
    </citation>
    <scope>NUCLEOTIDE SEQUENCE [LARGE SCALE GENOMIC DNA]</scope>
    <source>
        <strain evidence="2 3">ATCC BAA-1881</strain>
    </source>
</reference>
<dbReference type="AlphaFoldDB" id="A0A326U0N2"/>
<evidence type="ECO:0000313" key="3">
    <source>
        <dbReference type="Proteomes" id="UP000248806"/>
    </source>
</evidence>
<name>A0A326U0N2_THEHA</name>
<sequence length="39" mass="4589">MADPAQTRHESTIPEYQNSQPDYIDTEAHQHASDMHLWH</sequence>
<gene>
    <name evidence="2" type="ORF">EI42_04715</name>
</gene>
<dbReference type="Proteomes" id="UP000248806">
    <property type="component" value="Unassembled WGS sequence"/>
</dbReference>